<feature type="compositionally biased region" description="Low complexity" evidence="2">
    <location>
        <begin position="124"/>
        <end position="141"/>
    </location>
</feature>
<dbReference type="GO" id="GO:0030488">
    <property type="term" value="P:tRNA methylation"/>
    <property type="evidence" value="ECO:0007669"/>
    <property type="project" value="InterPro"/>
</dbReference>
<protein>
    <recommendedName>
        <fullName evidence="1">tRNA:m(4)X modification enzyme TRM13</fullName>
        <ecNumber evidence="1">2.1.1.225</ecNumber>
    </recommendedName>
</protein>
<feature type="compositionally biased region" description="Basic and acidic residues" evidence="2">
    <location>
        <begin position="89"/>
        <end position="100"/>
    </location>
</feature>
<keyword evidence="1" id="KW-0819">tRNA processing</keyword>
<reference evidence="4" key="2">
    <citation type="submission" date="2013-05" db="EMBL/GenBank/DDBJ databases">
        <authorList>
            <person name="Carter J.-M."/>
            <person name="Baker S.C."/>
            <person name="Pink R."/>
            <person name="Carter D.R.F."/>
            <person name="Collins A."/>
            <person name="Tomlin J."/>
            <person name="Gibbs M."/>
            <person name="Breuker C.J."/>
        </authorList>
    </citation>
    <scope>NUCLEOTIDE SEQUENCE</scope>
    <source>
        <tissue evidence="4">Ovary</tissue>
    </source>
</reference>
<evidence type="ECO:0000256" key="2">
    <source>
        <dbReference type="SAM" id="MobiDB-lite"/>
    </source>
</evidence>
<dbReference type="AlphaFoldDB" id="S4PPJ0"/>
<keyword evidence="1" id="KW-0863">Zinc-finger</keyword>
<dbReference type="InterPro" id="IPR007871">
    <property type="entry name" value="Methyltransferase_TRM13"/>
</dbReference>
<keyword evidence="1" id="KW-0489">Methyltransferase</keyword>
<keyword evidence="1" id="KW-0479">Metal-binding</keyword>
<name>S4PPJ0_9NEOP</name>
<dbReference type="EMBL" id="GAIX01000217">
    <property type="protein sequence ID" value="JAA92343.1"/>
    <property type="molecule type" value="Transcribed_RNA"/>
</dbReference>
<comment type="catalytic activity">
    <reaction evidence="1">
        <text>cytidine(4) in tRNA(Pro) + S-adenosyl-L-methionine = 2'-O-methylcytidine(4) in tRNA(Pro) + S-adenosyl-L-homocysteine + H(+)</text>
        <dbReference type="Rhea" id="RHEA:32767"/>
        <dbReference type="Rhea" id="RHEA-COMP:10397"/>
        <dbReference type="Rhea" id="RHEA-COMP:10398"/>
        <dbReference type="ChEBI" id="CHEBI:15378"/>
        <dbReference type="ChEBI" id="CHEBI:57856"/>
        <dbReference type="ChEBI" id="CHEBI:59789"/>
        <dbReference type="ChEBI" id="CHEBI:74495"/>
        <dbReference type="ChEBI" id="CHEBI:82748"/>
        <dbReference type="EC" id="2.1.1.225"/>
    </reaction>
</comment>
<comment type="catalytic activity">
    <reaction evidence="1">
        <text>cytidine(4) in tRNA(Gly)(GCC) + S-adenosyl-L-methionine = 2'-O-methylcytidine(4) in tRNA(Gly)(GCC) + S-adenosyl-L-homocysteine + H(+)</text>
        <dbReference type="Rhea" id="RHEA:43192"/>
        <dbReference type="Rhea" id="RHEA-COMP:10399"/>
        <dbReference type="Rhea" id="RHEA-COMP:10400"/>
        <dbReference type="ChEBI" id="CHEBI:15378"/>
        <dbReference type="ChEBI" id="CHEBI:57856"/>
        <dbReference type="ChEBI" id="CHEBI:59789"/>
        <dbReference type="ChEBI" id="CHEBI:74495"/>
        <dbReference type="ChEBI" id="CHEBI:82748"/>
        <dbReference type="EC" id="2.1.1.225"/>
    </reaction>
</comment>
<keyword evidence="1" id="KW-0862">Zinc</keyword>
<reference evidence="4" key="1">
    <citation type="journal article" date="2013" name="BMC Genomics">
        <title>Unscrambling butterfly oogenesis.</title>
        <authorList>
            <person name="Carter J.M."/>
            <person name="Baker S.C."/>
            <person name="Pink R."/>
            <person name="Carter D.R."/>
            <person name="Collins A."/>
            <person name="Tomlin J."/>
            <person name="Gibbs M."/>
            <person name="Breuker C.J."/>
        </authorList>
    </citation>
    <scope>NUCLEOTIDE SEQUENCE</scope>
    <source>
        <tissue evidence="4">Ovary</tissue>
    </source>
</reference>
<dbReference type="PANTHER" id="PTHR12998:SF0">
    <property type="entry name" value="TRNA:M(4)X MODIFICATION ENZYME TRM13 HOMOLOG"/>
    <property type="match status" value="1"/>
</dbReference>
<dbReference type="EC" id="2.1.1.225" evidence="1"/>
<comment type="similarity">
    <text evidence="1">Belongs to the methyltransferase TRM13 family.</text>
</comment>
<dbReference type="PANTHER" id="PTHR12998">
    <property type="entry name" value="TRNA:M(4)X MODIFICATION ENZYME TRM13 HOMOLOG"/>
    <property type="match status" value="1"/>
</dbReference>
<evidence type="ECO:0000256" key="1">
    <source>
        <dbReference type="RuleBase" id="RU367103"/>
    </source>
</evidence>
<feature type="domain" description="Methyltransferase TRM13" evidence="3">
    <location>
        <begin position="1"/>
        <end position="77"/>
    </location>
</feature>
<evidence type="ECO:0000259" key="3">
    <source>
        <dbReference type="Pfam" id="PF05206"/>
    </source>
</evidence>
<evidence type="ECO:0000313" key="4">
    <source>
        <dbReference type="EMBL" id="JAA92343.1"/>
    </source>
</evidence>
<dbReference type="GO" id="GO:0106050">
    <property type="term" value="F:tRNA 2'-O-methyltransferase activity"/>
    <property type="evidence" value="ECO:0007669"/>
    <property type="project" value="UniProtKB-UniRule"/>
</dbReference>
<comment type="catalytic activity">
    <reaction evidence="1">
        <text>adenosine(4) in tRNA(His) + S-adenosyl-L-methionine = 2'-O-methyladenosine(4) in tRNA(His) + S-adenosyl-L-homocysteine + H(+)</text>
        <dbReference type="Rhea" id="RHEA:43196"/>
        <dbReference type="Rhea" id="RHEA-COMP:10401"/>
        <dbReference type="Rhea" id="RHEA-COMP:10402"/>
        <dbReference type="ChEBI" id="CHEBI:15378"/>
        <dbReference type="ChEBI" id="CHEBI:57856"/>
        <dbReference type="ChEBI" id="CHEBI:59789"/>
        <dbReference type="ChEBI" id="CHEBI:74411"/>
        <dbReference type="ChEBI" id="CHEBI:74477"/>
        <dbReference type="EC" id="2.1.1.225"/>
    </reaction>
</comment>
<keyword evidence="1" id="KW-0808">Transferase</keyword>
<accession>S4PPJ0</accession>
<dbReference type="GO" id="GO:0008270">
    <property type="term" value="F:zinc ion binding"/>
    <property type="evidence" value="ECO:0007669"/>
    <property type="project" value="UniProtKB-KW"/>
</dbReference>
<feature type="region of interest" description="Disordered" evidence="2">
    <location>
        <begin position="42"/>
        <end position="141"/>
    </location>
</feature>
<dbReference type="InterPro" id="IPR039044">
    <property type="entry name" value="Trm13"/>
</dbReference>
<proteinExistence type="inferred from homology"/>
<organism evidence="4">
    <name type="scientific">Pararge aegeria</name>
    <name type="common">speckled wood butterfly</name>
    <dbReference type="NCBI Taxonomy" id="116150"/>
    <lineage>
        <taxon>Eukaryota</taxon>
        <taxon>Metazoa</taxon>
        <taxon>Ecdysozoa</taxon>
        <taxon>Arthropoda</taxon>
        <taxon>Hexapoda</taxon>
        <taxon>Insecta</taxon>
        <taxon>Pterygota</taxon>
        <taxon>Neoptera</taxon>
        <taxon>Endopterygota</taxon>
        <taxon>Lepidoptera</taxon>
        <taxon>Glossata</taxon>
        <taxon>Ditrysia</taxon>
        <taxon>Papilionoidea</taxon>
        <taxon>Nymphalidae</taxon>
        <taxon>Satyrinae</taxon>
        <taxon>Satyrini</taxon>
        <taxon>Parargina</taxon>
        <taxon>Pararge</taxon>
    </lineage>
</organism>
<comment type="function">
    <text evidence="1">tRNA methylase which 2'-O-methylates cytidine(4) in tRNA(Pro) and tRNA(Gly)(GCC), and adenosine(4) in tRNA(His).</text>
</comment>
<feature type="non-terminal residue" evidence="4">
    <location>
        <position position="141"/>
    </location>
</feature>
<dbReference type="Pfam" id="PF05206">
    <property type="entry name" value="TRM13"/>
    <property type="match status" value="1"/>
</dbReference>
<sequence>MATCCHHRCARAAYPAAPLQKLGIDAEEFNILLGIVSWATCGDGRSRDLRNQHKRANSPDTADADDIESLGISETHEVDDPNAGTTTSHIDDDLHRRNMEFNELNETDSVSRSNARDDGSNEDSAAAARPSGARRAAAGRG</sequence>
<keyword evidence="1" id="KW-0949">S-adenosyl-L-methionine</keyword>